<sequence>MAVLSVSGGVQGVDDWAHNVVAIDIDIDKIIARPTTPHVLGQRRAEGRKPRFGE</sequence>
<dbReference type="EMBL" id="SJPZ01000001">
    <property type="protein sequence ID" value="TWU65956.1"/>
    <property type="molecule type" value="Genomic_DNA"/>
</dbReference>
<dbReference type="Proteomes" id="UP000316476">
    <property type="component" value="Unassembled WGS sequence"/>
</dbReference>
<proteinExistence type="predicted"/>
<accession>A0A5C6FUB3</accession>
<evidence type="ECO:0000313" key="1">
    <source>
        <dbReference type="EMBL" id="TWU65956.1"/>
    </source>
</evidence>
<name>A0A5C6FUB3_9PLAN</name>
<dbReference type="RefSeq" id="WP_197136376.1">
    <property type="nucleotide sequence ID" value="NZ_SJPZ01000001.1"/>
</dbReference>
<organism evidence="1 2">
    <name type="scientific">Crateriforma conspicua</name>
    <dbReference type="NCBI Taxonomy" id="2527996"/>
    <lineage>
        <taxon>Bacteria</taxon>
        <taxon>Pseudomonadati</taxon>
        <taxon>Planctomycetota</taxon>
        <taxon>Planctomycetia</taxon>
        <taxon>Planctomycetales</taxon>
        <taxon>Planctomycetaceae</taxon>
        <taxon>Crateriforma</taxon>
    </lineage>
</organism>
<dbReference type="AlphaFoldDB" id="A0A5C6FUB3"/>
<evidence type="ECO:0000313" key="2">
    <source>
        <dbReference type="Proteomes" id="UP000316476"/>
    </source>
</evidence>
<protein>
    <submittedName>
        <fullName evidence="1">Uncharacterized protein</fullName>
    </submittedName>
</protein>
<gene>
    <name evidence="1" type="ORF">V7x_15120</name>
</gene>
<reference evidence="1 2" key="1">
    <citation type="submission" date="2019-02" db="EMBL/GenBank/DDBJ databases">
        <title>Deep-cultivation of Planctomycetes and their phenomic and genomic characterization uncovers novel biology.</title>
        <authorList>
            <person name="Wiegand S."/>
            <person name="Jogler M."/>
            <person name="Boedeker C."/>
            <person name="Pinto D."/>
            <person name="Vollmers J."/>
            <person name="Rivas-Marin E."/>
            <person name="Kohn T."/>
            <person name="Peeters S.H."/>
            <person name="Heuer A."/>
            <person name="Rast P."/>
            <person name="Oberbeckmann S."/>
            <person name="Bunk B."/>
            <person name="Jeske O."/>
            <person name="Meyerdierks A."/>
            <person name="Storesund J.E."/>
            <person name="Kallscheuer N."/>
            <person name="Luecker S."/>
            <person name="Lage O.M."/>
            <person name="Pohl T."/>
            <person name="Merkel B.J."/>
            <person name="Hornburger P."/>
            <person name="Mueller R.-W."/>
            <person name="Bruemmer F."/>
            <person name="Labrenz M."/>
            <person name="Spormann A.M."/>
            <person name="Op Den Camp H."/>
            <person name="Overmann J."/>
            <person name="Amann R."/>
            <person name="Jetten M.S.M."/>
            <person name="Mascher T."/>
            <person name="Medema M.H."/>
            <person name="Devos D.P."/>
            <person name="Kaster A.-K."/>
            <person name="Ovreas L."/>
            <person name="Rohde M."/>
            <person name="Galperin M.Y."/>
            <person name="Jogler C."/>
        </authorList>
    </citation>
    <scope>NUCLEOTIDE SEQUENCE [LARGE SCALE GENOMIC DNA]</scope>
    <source>
        <strain evidence="1 2">V7</strain>
    </source>
</reference>
<comment type="caution">
    <text evidence="1">The sequence shown here is derived from an EMBL/GenBank/DDBJ whole genome shotgun (WGS) entry which is preliminary data.</text>
</comment>